<proteinExistence type="predicted"/>
<feature type="transmembrane region" description="Helical" evidence="1">
    <location>
        <begin position="112"/>
        <end position="130"/>
    </location>
</feature>
<keyword evidence="1" id="KW-0472">Membrane</keyword>
<feature type="transmembrane region" description="Helical" evidence="1">
    <location>
        <begin position="136"/>
        <end position="152"/>
    </location>
</feature>
<comment type="caution">
    <text evidence="2">The sequence shown here is derived from an EMBL/GenBank/DDBJ whole genome shotgun (WGS) entry which is preliminary data.</text>
</comment>
<name>A0AAJ6NFC3_9PAST</name>
<dbReference type="Proteomes" id="UP001231736">
    <property type="component" value="Unassembled WGS sequence"/>
</dbReference>
<evidence type="ECO:0000313" key="3">
    <source>
        <dbReference type="Proteomes" id="UP001231736"/>
    </source>
</evidence>
<dbReference type="EMBL" id="JASAYT010000036">
    <property type="protein sequence ID" value="MDP8175722.1"/>
    <property type="molecule type" value="Genomic_DNA"/>
</dbReference>
<keyword evidence="1" id="KW-0812">Transmembrane</keyword>
<reference evidence="2" key="1">
    <citation type="journal article" date="2023" name="Front. Microbiol.">
        <title>Phylogeography and host specificity of Pasteurellaceae pathogenic to sea-farmed fish in the north-east Atlantic.</title>
        <authorList>
            <person name="Gulla S."/>
            <person name="Colquhoun D.J."/>
            <person name="Olsen A.B."/>
            <person name="Spilsberg B."/>
            <person name="Lagesen K."/>
            <person name="Aakesson C.P."/>
            <person name="Strom S."/>
            <person name="Manji F."/>
            <person name="Birkbeck T.H."/>
            <person name="Nilsen H.K."/>
        </authorList>
    </citation>
    <scope>NUCLEOTIDE SEQUENCE</scope>
    <source>
        <strain evidence="2">98B1</strain>
    </source>
</reference>
<dbReference type="RefSeq" id="WP_306376309.1">
    <property type="nucleotide sequence ID" value="NZ_JASAYT010000036.1"/>
</dbReference>
<organism evidence="2 3">
    <name type="scientific">Phocoenobacter skyensis</name>
    <dbReference type="NCBI Taxonomy" id="97481"/>
    <lineage>
        <taxon>Bacteria</taxon>
        <taxon>Pseudomonadati</taxon>
        <taxon>Pseudomonadota</taxon>
        <taxon>Gammaproteobacteria</taxon>
        <taxon>Pasteurellales</taxon>
        <taxon>Pasteurellaceae</taxon>
        <taxon>Phocoenobacter</taxon>
    </lineage>
</organism>
<keyword evidence="1" id="KW-1133">Transmembrane helix</keyword>
<dbReference type="AlphaFoldDB" id="A0AAJ6NFC3"/>
<sequence length="166" mass="18894">MVKHYNISTQSQENIKDGIWLICNDGINTIQIGLSMLGKERIFVNNKLVVEKRNLKLTSTSEFTDDKGNAYKVTFKVLSLVKGIYECVVQRNNEVVKVFSIKYQHTKSKRLSVIRILILLLIGFSCGLLQAIYGFSHIISVIVIVLSIILLNKNKCTKSKYIIEEL</sequence>
<gene>
    <name evidence="2" type="ORF">QJU97_09695</name>
</gene>
<evidence type="ECO:0000313" key="2">
    <source>
        <dbReference type="EMBL" id="MDP8175722.1"/>
    </source>
</evidence>
<evidence type="ECO:0000256" key="1">
    <source>
        <dbReference type="SAM" id="Phobius"/>
    </source>
</evidence>
<protein>
    <submittedName>
        <fullName evidence="2">Uncharacterized protein</fullName>
    </submittedName>
</protein>
<accession>A0AAJ6NFC3</accession>